<comment type="caution">
    <text evidence="2">The sequence shown here is derived from an EMBL/GenBank/DDBJ whole genome shotgun (WGS) entry which is preliminary data.</text>
</comment>
<protein>
    <submittedName>
        <fullName evidence="2">Uncharacterized protein</fullName>
    </submittedName>
</protein>
<gene>
    <name evidence="2" type="ORF">TCDM_11110</name>
</gene>
<evidence type="ECO:0000313" key="2">
    <source>
        <dbReference type="EMBL" id="ESS61321.1"/>
    </source>
</evidence>
<dbReference type="Proteomes" id="UP000017861">
    <property type="component" value="Unassembled WGS sequence"/>
</dbReference>
<feature type="compositionally biased region" description="Polar residues" evidence="1">
    <location>
        <begin position="43"/>
        <end position="53"/>
    </location>
</feature>
<feature type="region of interest" description="Disordered" evidence="1">
    <location>
        <begin position="1"/>
        <end position="24"/>
    </location>
</feature>
<feature type="region of interest" description="Disordered" evidence="1">
    <location>
        <begin position="43"/>
        <end position="102"/>
    </location>
</feature>
<evidence type="ECO:0000313" key="3">
    <source>
        <dbReference type="Proteomes" id="UP000017861"/>
    </source>
</evidence>
<sequence length="193" mass="22160">MQRLSIAAPKPLRQHSTQRAHTSSTRPVIIIAIITPVTCVQPSAQTNNTSTQSESKRREIRHTHSYKWQQQQEQRTHQKRQIESALSQSSHNIPRVKGLRTKKKIKKMTNPGLRCACSSPQMCVHVRLGFKCIRVWDAFKETEVTNNAEHTAGETNKAKHYHHNYSYFIHRTTVDVRMSPWLSAGTHSPHTPL</sequence>
<evidence type="ECO:0000256" key="1">
    <source>
        <dbReference type="SAM" id="MobiDB-lite"/>
    </source>
</evidence>
<reference evidence="2 3" key="1">
    <citation type="journal article" date="2014" name="Genome Announc.">
        <title>Trypanosoma cruzi Clone Dm28c Draft Genome Sequence.</title>
        <authorList>
            <person name="Grisard E.C."/>
            <person name="Teixeira S.M."/>
            <person name="de Almeida L.G."/>
            <person name="Stoco P.H."/>
            <person name="Gerber A.L."/>
            <person name="Talavera-Lopez C."/>
            <person name="Lima O.C."/>
            <person name="Andersson B."/>
            <person name="de Vasconcelos A.T."/>
        </authorList>
    </citation>
    <scope>NUCLEOTIDE SEQUENCE [LARGE SCALE GENOMIC DNA]</scope>
    <source>
        <strain evidence="2 3">Dm28c</strain>
    </source>
</reference>
<proteinExistence type="predicted"/>
<dbReference type="EMBL" id="AYLP01000306">
    <property type="protein sequence ID" value="ESS61321.1"/>
    <property type="molecule type" value="Genomic_DNA"/>
</dbReference>
<accession>V5D1I0</accession>
<organism evidence="2 3">
    <name type="scientific">Trypanosoma cruzi Dm28c</name>
    <dbReference type="NCBI Taxonomy" id="1416333"/>
    <lineage>
        <taxon>Eukaryota</taxon>
        <taxon>Discoba</taxon>
        <taxon>Euglenozoa</taxon>
        <taxon>Kinetoplastea</taxon>
        <taxon>Metakinetoplastina</taxon>
        <taxon>Trypanosomatida</taxon>
        <taxon>Trypanosomatidae</taxon>
        <taxon>Trypanosoma</taxon>
        <taxon>Schizotrypanum</taxon>
    </lineage>
</organism>
<dbReference type="AlphaFoldDB" id="V5D1I0"/>
<dbReference type="OrthoDB" id="10366730at2759"/>
<name>V5D1I0_TRYCR</name>
<dbReference type="VEuPathDB" id="TriTrypDB:TCDM_11110"/>